<comment type="caution">
    <text evidence="2">The sequence shown here is derived from an EMBL/GenBank/DDBJ whole genome shotgun (WGS) entry which is preliminary data.</text>
</comment>
<gene>
    <name evidence="2" type="ORF">C8F04DRAFT_1142885</name>
</gene>
<evidence type="ECO:0000313" key="3">
    <source>
        <dbReference type="Proteomes" id="UP001218188"/>
    </source>
</evidence>
<evidence type="ECO:0000256" key="1">
    <source>
        <dbReference type="SAM" id="MobiDB-lite"/>
    </source>
</evidence>
<proteinExistence type="predicted"/>
<sequence>MLLRRQIERMCPRPPRRLHSPHLLDVSDSVYETATINLPKEGSMDKTLDPASCGWRSLAPAFTRLRTPPQAYLKPLTSPALGTCRTRGMGNECAWGGACPAHPSPSLPLLTHYTPLLRGVTLRGKVSAVAWGGELEQEVRTSLYLFCATSRPPALHPSSPSFSSPSPPARTPPAAPSGMVGMCVSPRAAGIHMRLRRNQWLRRRQSYALAALPTHCLRERHLRARWARCTPPSLRLAPPFLPSHTFAHSDADAMPVPRARGDGAECGAWFLDVRASASCARAEFARTSCAGMLIPSHSLLLSSSPPSLPLSHSVPYAAYRM</sequence>
<feature type="compositionally biased region" description="Pro residues" evidence="1">
    <location>
        <begin position="165"/>
        <end position="175"/>
    </location>
</feature>
<dbReference type="AlphaFoldDB" id="A0AAD6S491"/>
<reference evidence="2" key="1">
    <citation type="submission" date="2023-03" db="EMBL/GenBank/DDBJ databases">
        <title>Massive genome expansion in bonnet fungi (Mycena s.s.) driven by repeated elements and novel gene families across ecological guilds.</title>
        <authorList>
            <consortium name="Lawrence Berkeley National Laboratory"/>
            <person name="Harder C.B."/>
            <person name="Miyauchi S."/>
            <person name="Viragh M."/>
            <person name="Kuo A."/>
            <person name="Thoen E."/>
            <person name="Andreopoulos B."/>
            <person name="Lu D."/>
            <person name="Skrede I."/>
            <person name="Drula E."/>
            <person name="Henrissat B."/>
            <person name="Morin E."/>
            <person name="Kohler A."/>
            <person name="Barry K."/>
            <person name="LaButti K."/>
            <person name="Morin E."/>
            <person name="Salamov A."/>
            <person name="Lipzen A."/>
            <person name="Mereny Z."/>
            <person name="Hegedus B."/>
            <person name="Baldrian P."/>
            <person name="Stursova M."/>
            <person name="Weitz H."/>
            <person name="Taylor A."/>
            <person name="Grigoriev I.V."/>
            <person name="Nagy L.G."/>
            <person name="Martin F."/>
            <person name="Kauserud H."/>
        </authorList>
    </citation>
    <scope>NUCLEOTIDE SEQUENCE</scope>
    <source>
        <strain evidence="2">CBHHK200</strain>
    </source>
</reference>
<dbReference type="Proteomes" id="UP001218188">
    <property type="component" value="Unassembled WGS sequence"/>
</dbReference>
<organism evidence="2 3">
    <name type="scientific">Mycena alexandri</name>
    <dbReference type="NCBI Taxonomy" id="1745969"/>
    <lineage>
        <taxon>Eukaryota</taxon>
        <taxon>Fungi</taxon>
        <taxon>Dikarya</taxon>
        <taxon>Basidiomycota</taxon>
        <taxon>Agaricomycotina</taxon>
        <taxon>Agaricomycetes</taxon>
        <taxon>Agaricomycetidae</taxon>
        <taxon>Agaricales</taxon>
        <taxon>Marasmiineae</taxon>
        <taxon>Mycenaceae</taxon>
        <taxon>Mycena</taxon>
    </lineage>
</organism>
<name>A0AAD6S491_9AGAR</name>
<feature type="region of interest" description="Disordered" evidence="1">
    <location>
        <begin position="156"/>
        <end position="177"/>
    </location>
</feature>
<evidence type="ECO:0000313" key="2">
    <source>
        <dbReference type="EMBL" id="KAJ7020788.1"/>
    </source>
</evidence>
<accession>A0AAD6S491</accession>
<keyword evidence="3" id="KW-1185">Reference proteome</keyword>
<dbReference type="EMBL" id="JARJCM010000251">
    <property type="protein sequence ID" value="KAJ7020788.1"/>
    <property type="molecule type" value="Genomic_DNA"/>
</dbReference>
<protein>
    <submittedName>
        <fullName evidence="2">Uncharacterized protein</fullName>
    </submittedName>
</protein>